<proteinExistence type="predicted"/>
<dbReference type="InterPro" id="IPR050109">
    <property type="entry name" value="HTH-type_TetR-like_transc_reg"/>
</dbReference>
<dbReference type="SUPFAM" id="SSF48498">
    <property type="entry name" value="Tetracyclin repressor-like, C-terminal domain"/>
    <property type="match status" value="1"/>
</dbReference>
<dbReference type="InterPro" id="IPR009057">
    <property type="entry name" value="Homeodomain-like_sf"/>
</dbReference>
<dbReference type="InterPro" id="IPR036271">
    <property type="entry name" value="Tet_transcr_reg_TetR-rel_C_sf"/>
</dbReference>
<evidence type="ECO:0000259" key="5">
    <source>
        <dbReference type="PROSITE" id="PS50977"/>
    </source>
</evidence>
<evidence type="ECO:0000256" key="4">
    <source>
        <dbReference type="PROSITE-ProRule" id="PRU00335"/>
    </source>
</evidence>
<feature type="domain" description="HTH tetR-type" evidence="5">
    <location>
        <begin position="8"/>
        <end position="66"/>
    </location>
</feature>
<evidence type="ECO:0000313" key="7">
    <source>
        <dbReference type="Proteomes" id="UP001500483"/>
    </source>
</evidence>
<keyword evidence="3" id="KW-0804">Transcription</keyword>
<dbReference type="RefSeq" id="WP_344925862.1">
    <property type="nucleotide sequence ID" value="NZ_BAAAYK010000038.1"/>
</dbReference>
<comment type="caution">
    <text evidence="6">The sequence shown here is derived from an EMBL/GenBank/DDBJ whole genome shotgun (WGS) entry which is preliminary data.</text>
</comment>
<dbReference type="Gene3D" id="1.10.357.10">
    <property type="entry name" value="Tetracycline Repressor, domain 2"/>
    <property type="match status" value="1"/>
</dbReference>
<evidence type="ECO:0000256" key="3">
    <source>
        <dbReference type="ARBA" id="ARBA00023163"/>
    </source>
</evidence>
<dbReference type="Proteomes" id="UP001500483">
    <property type="component" value="Unassembled WGS sequence"/>
</dbReference>
<feature type="DNA-binding region" description="H-T-H motif" evidence="4">
    <location>
        <begin position="29"/>
        <end position="48"/>
    </location>
</feature>
<dbReference type="Pfam" id="PF00440">
    <property type="entry name" value="TetR_N"/>
    <property type="match status" value="1"/>
</dbReference>
<accession>A0ABP6RLJ0</accession>
<reference evidence="7" key="1">
    <citation type="journal article" date="2019" name="Int. J. Syst. Evol. Microbiol.">
        <title>The Global Catalogue of Microorganisms (GCM) 10K type strain sequencing project: providing services to taxonomists for standard genome sequencing and annotation.</title>
        <authorList>
            <consortium name="The Broad Institute Genomics Platform"/>
            <consortium name="The Broad Institute Genome Sequencing Center for Infectious Disease"/>
            <person name="Wu L."/>
            <person name="Ma J."/>
        </authorList>
    </citation>
    <scope>NUCLEOTIDE SEQUENCE [LARGE SCALE GENOMIC DNA]</scope>
    <source>
        <strain evidence="7">JCM 9687</strain>
    </source>
</reference>
<evidence type="ECO:0000256" key="1">
    <source>
        <dbReference type="ARBA" id="ARBA00023015"/>
    </source>
</evidence>
<dbReference type="Pfam" id="PF13305">
    <property type="entry name" value="TetR_C_33"/>
    <property type="match status" value="1"/>
</dbReference>
<dbReference type="SUPFAM" id="SSF46689">
    <property type="entry name" value="Homeodomain-like"/>
    <property type="match status" value="1"/>
</dbReference>
<sequence length="194" mass="20889">MPRAYHHGELRAALVDAARELLAERGAFSVAEVARRCGVSSAAPYRHFPDRAALQAEVALAVAGELRAEVVAATAAHEDPDRRLAEAAAAYTGYSIRHRAGLHVVFAAELSGDRFPELRRAARELIDEYLALCFAAAPSAQDALLLMEQLLTQAHGYATFYLDGVLSLQGYDVDVVCRKSAEAAMTTILGARHS</sequence>
<evidence type="ECO:0000313" key="6">
    <source>
        <dbReference type="EMBL" id="GAA3356527.1"/>
    </source>
</evidence>
<organism evidence="6 7">
    <name type="scientific">Saccharopolyspora gregorii</name>
    <dbReference type="NCBI Taxonomy" id="33914"/>
    <lineage>
        <taxon>Bacteria</taxon>
        <taxon>Bacillati</taxon>
        <taxon>Actinomycetota</taxon>
        <taxon>Actinomycetes</taxon>
        <taxon>Pseudonocardiales</taxon>
        <taxon>Pseudonocardiaceae</taxon>
        <taxon>Saccharopolyspora</taxon>
    </lineage>
</organism>
<keyword evidence="2 4" id="KW-0238">DNA-binding</keyword>
<keyword evidence="1" id="KW-0805">Transcription regulation</keyword>
<gene>
    <name evidence="6" type="ORF">GCM10020366_20900</name>
</gene>
<evidence type="ECO:0000256" key="2">
    <source>
        <dbReference type="ARBA" id="ARBA00023125"/>
    </source>
</evidence>
<protein>
    <submittedName>
        <fullName evidence="6">TetR/AcrR family transcriptional regulator</fullName>
    </submittedName>
</protein>
<dbReference type="InterPro" id="IPR001647">
    <property type="entry name" value="HTH_TetR"/>
</dbReference>
<dbReference type="EMBL" id="BAAAYK010000038">
    <property type="protein sequence ID" value="GAA3356527.1"/>
    <property type="molecule type" value="Genomic_DNA"/>
</dbReference>
<name>A0ABP6RLJ0_9PSEU</name>
<dbReference type="InterPro" id="IPR025996">
    <property type="entry name" value="MT1864/Rv1816-like_C"/>
</dbReference>
<keyword evidence="7" id="KW-1185">Reference proteome</keyword>
<dbReference type="PROSITE" id="PS50977">
    <property type="entry name" value="HTH_TETR_2"/>
    <property type="match status" value="1"/>
</dbReference>
<dbReference type="PANTHER" id="PTHR30055">
    <property type="entry name" value="HTH-TYPE TRANSCRIPTIONAL REGULATOR RUTR"/>
    <property type="match status" value="1"/>
</dbReference>
<dbReference type="PANTHER" id="PTHR30055:SF220">
    <property type="entry name" value="TETR-FAMILY REGULATORY PROTEIN"/>
    <property type="match status" value="1"/>
</dbReference>